<organism evidence="2 3">
    <name type="scientific">Knufia fluminis</name>
    <dbReference type="NCBI Taxonomy" id="191047"/>
    <lineage>
        <taxon>Eukaryota</taxon>
        <taxon>Fungi</taxon>
        <taxon>Dikarya</taxon>
        <taxon>Ascomycota</taxon>
        <taxon>Pezizomycotina</taxon>
        <taxon>Eurotiomycetes</taxon>
        <taxon>Chaetothyriomycetidae</taxon>
        <taxon>Chaetothyriales</taxon>
        <taxon>Trichomeriaceae</taxon>
        <taxon>Knufia</taxon>
    </lineage>
</organism>
<gene>
    <name evidence="2" type="ORF">OHC33_008583</name>
</gene>
<comment type="caution">
    <text evidence="2">The sequence shown here is derived from an EMBL/GenBank/DDBJ whole genome shotgun (WGS) entry which is preliminary data.</text>
</comment>
<accession>A0AAN8EA76</accession>
<name>A0AAN8EA76_9EURO</name>
<protein>
    <submittedName>
        <fullName evidence="2">Uncharacterized protein</fullName>
    </submittedName>
</protein>
<keyword evidence="3" id="KW-1185">Reference proteome</keyword>
<proteinExistence type="predicted"/>
<evidence type="ECO:0000313" key="3">
    <source>
        <dbReference type="Proteomes" id="UP001316803"/>
    </source>
</evidence>
<feature type="region of interest" description="Disordered" evidence="1">
    <location>
        <begin position="290"/>
        <end position="345"/>
    </location>
</feature>
<evidence type="ECO:0000256" key="1">
    <source>
        <dbReference type="SAM" id="MobiDB-lite"/>
    </source>
</evidence>
<sequence>MASQTFAKVNADVRQRQLLQGTSYNGVKRVPYELPADRPEVFEGFYYNIVSCPNEETRRRYIAEITETEAGTIESPGHLHRNNKNNCEYQRKEYKVLAVFAGMAAFSGRFSQYQCPDTGAILKVGGACIIQLKPPCDDVPVAVAQDGQESLVHLCKGMMFYLLGGGQLYGVWDGSLQAYNAREPRHPPSWVEAGMNRWEALVSSDRREVATQQERRETWEASLRTTLQRQRLQPQMRLPQQVYASLPARQANISQRSTNHAARFVGQQHMPVPPQAQQNAVSRMMQPEHSLHQPMPSSHPVAFHHGGLVGAPTISAPQQQQQQPRKRPAPVERAGTKSDGPQRANPVELQRRKIQVLGLSAREEPEKGFSPISLDVTLCPNFLDEDFCNFRGTGITLSPQGDKQPNTKPKKFGANEPQLDVELDVPAEPAQEGLPPLIGEEWDKFTTCFLGSQSEFNPGWGFDSMSAEDVSLMSRYALQLEYALEETGSG</sequence>
<dbReference type="AlphaFoldDB" id="A0AAN8EA76"/>
<evidence type="ECO:0000313" key="2">
    <source>
        <dbReference type="EMBL" id="KAK5950364.1"/>
    </source>
</evidence>
<dbReference type="Proteomes" id="UP001316803">
    <property type="component" value="Unassembled WGS sequence"/>
</dbReference>
<dbReference type="EMBL" id="JAKLMC020000027">
    <property type="protein sequence ID" value="KAK5950364.1"/>
    <property type="molecule type" value="Genomic_DNA"/>
</dbReference>
<reference evidence="2 3" key="1">
    <citation type="submission" date="2022-12" db="EMBL/GenBank/DDBJ databases">
        <title>Genomic features and morphological characterization of a novel Knufia sp. strain isolated from spacecraft assembly facility.</title>
        <authorList>
            <person name="Teixeira M."/>
            <person name="Chander A.M."/>
            <person name="Stajich J.E."/>
            <person name="Venkateswaran K."/>
        </authorList>
    </citation>
    <scope>NUCLEOTIDE SEQUENCE [LARGE SCALE GENOMIC DNA]</scope>
    <source>
        <strain evidence="2 3">FJI-L2-BK-P2</strain>
    </source>
</reference>